<dbReference type="Proteomes" id="UP000231019">
    <property type="component" value="Unassembled WGS sequence"/>
</dbReference>
<feature type="transmembrane region" description="Helical" evidence="1">
    <location>
        <begin position="657"/>
        <end position="674"/>
    </location>
</feature>
<feature type="transmembrane region" description="Helical" evidence="1">
    <location>
        <begin position="535"/>
        <end position="556"/>
    </location>
</feature>
<reference evidence="2 3" key="1">
    <citation type="submission" date="2017-09" db="EMBL/GenBank/DDBJ databases">
        <title>Depth-based differentiation of microbial function through sediment-hosted aquifers and enrichment of novel symbionts in the deep terrestrial subsurface.</title>
        <authorList>
            <person name="Probst A.J."/>
            <person name="Ladd B."/>
            <person name="Jarett J.K."/>
            <person name="Geller-Mcgrath D.E."/>
            <person name="Sieber C.M."/>
            <person name="Emerson J.B."/>
            <person name="Anantharaman K."/>
            <person name="Thomas B.C."/>
            <person name="Malmstrom R."/>
            <person name="Stieglmeier M."/>
            <person name="Klingl A."/>
            <person name="Woyke T."/>
            <person name="Ryan C.M."/>
            <person name="Banfield J.F."/>
        </authorList>
    </citation>
    <scope>NUCLEOTIDE SEQUENCE [LARGE SCALE GENOMIC DNA]</scope>
    <source>
        <strain evidence="2">CG17_big_fil_post_rev_8_21_14_2_50_48_46</strain>
    </source>
</reference>
<organism evidence="2 3">
    <name type="scientific">bacterium (Candidatus Blackallbacteria) CG17_big_fil_post_rev_8_21_14_2_50_48_46</name>
    <dbReference type="NCBI Taxonomy" id="2014261"/>
    <lineage>
        <taxon>Bacteria</taxon>
        <taxon>Candidatus Blackallbacteria</taxon>
    </lineage>
</organism>
<keyword evidence="1" id="KW-0472">Membrane</keyword>
<keyword evidence="1" id="KW-0812">Transmembrane</keyword>
<gene>
    <name evidence="2" type="ORF">COW36_09880</name>
</gene>
<feature type="transmembrane region" description="Helical" evidence="1">
    <location>
        <begin position="594"/>
        <end position="615"/>
    </location>
</feature>
<evidence type="ECO:0000256" key="1">
    <source>
        <dbReference type="SAM" id="Phobius"/>
    </source>
</evidence>
<protein>
    <submittedName>
        <fullName evidence="2">Uncharacterized protein</fullName>
    </submittedName>
</protein>
<evidence type="ECO:0000313" key="2">
    <source>
        <dbReference type="EMBL" id="PIW17156.1"/>
    </source>
</evidence>
<comment type="caution">
    <text evidence="2">The sequence shown here is derived from an EMBL/GenBank/DDBJ whole genome shotgun (WGS) entry which is preliminary data.</text>
</comment>
<feature type="transmembrane region" description="Helical" evidence="1">
    <location>
        <begin position="562"/>
        <end position="582"/>
    </location>
</feature>
<accession>A0A2M7G6B6</accession>
<feature type="transmembrane region" description="Helical" evidence="1">
    <location>
        <begin position="621"/>
        <end position="645"/>
    </location>
</feature>
<dbReference type="EMBL" id="PFFQ01000027">
    <property type="protein sequence ID" value="PIW17156.1"/>
    <property type="molecule type" value="Genomic_DNA"/>
</dbReference>
<evidence type="ECO:0000313" key="3">
    <source>
        <dbReference type="Proteomes" id="UP000231019"/>
    </source>
</evidence>
<keyword evidence="1" id="KW-1133">Transmembrane helix</keyword>
<sequence>MRKPRLNIWVLLSVLPLYFLLLEAFPAWIGLLSGLAGQPPSVQIILPRSLPPQTSYLLSGVLRDPLSGQARQTPLRLKLSPQQEGNTYLLPIHPAQDGSWQVKLPELNSGQWLFSLSTHDGHALIEEQTLRVETPLRIQLIPDRHSLHPGETLWVMAHLARGEQALEKIPLEFQLHSGRRLLSRQTALSDDWGQAQTRFQIPSHWPPGSYRLELKAGSRPLANQTLKISAPLPSSIEKAPDALEIQALYPYLLKGQEQELLLRLRNGKGESVPSGWVRYQGQDLPQQGDYLKLKLKALETQTEPELTAGDAQGHLQRLRLPLNFLKQGINLQPQLDAEGHLSNQWLVYSKQNDVLTYTVGQGQEILVQGQKTLKPGANLLQLPEAPNQAPQWLLVYLRSESAPLWLQISAQNGKQVLKLNPSTPDALSALQIEVPKRKELVPPLQVNSVLMQEKVQGTPLFVPSTLPKNRLLLPQSPQRLTPLLYWGASLFYVLMLLLAQAPLLWLLWKLTLLHTQQSTIPVPSSEQMKRLRQGFLLLQGFQSLLFFCLLLAWMIGLQILNLPLSLPCVLVQLALLILTFFLSRGWRAEWKGRLKTVPLGLILWGGSHLLLSWSVQIYQPVFLPALWLLLSLNLWLLTLALRRVFLPERTRPEDLRQGWLLSLLLVFSLLNPGLQTAGKGLFFKALEPETAGQDSIRQSSALDFSQSWPIQVQQTHLEKLPDTLKLLPTYQAGSSRIHVYLQDQSGHQLHLNQAFKIQGAVIPTLQAPSYALAGDRLKLGLLFRNETHQPQSLRYRFDGLNWQELSLQAGKAQQIWQDYTCHRSGLQILSLEQEWKGRRVQREEPLYVQAPEWERSHAQLNFQLEAPVSSQLVTGEEVPVLVQLSQTSAKAQPLGLQLGIPSGYLPLLDTLNDRQVGRWIDSVQQAPGYINIMTKALPPGETLSFHYKLRAQTPGTVKMPAAQLFFLENPQNRKVFTQTPVFDSQ</sequence>
<dbReference type="AlphaFoldDB" id="A0A2M7G6B6"/>
<name>A0A2M7G6B6_9BACT</name>
<feature type="transmembrane region" description="Helical" evidence="1">
    <location>
        <begin position="483"/>
        <end position="508"/>
    </location>
</feature>
<proteinExistence type="predicted"/>